<name>A0A8B6E1Q2_MYTGA</name>
<dbReference type="Proteomes" id="UP000596742">
    <property type="component" value="Unassembled WGS sequence"/>
</dbReference>
<reference evidence="1" key="1">
    <citation type="submission" date="2018-11" db="EMBL/GenBank/DDBJ databases">
        <authorList>
            <person name="Alioto T."/>
            <person name="Alioto T."/>
        </authorList>
    </citation>
    <scope>NUCLEOTIDE SEQUENCE</scope>
</reference>
<feature type="non-terminal residue" evidence="1">
    <location>
        <position position="73"/>
    </location>
</feature>
<comment type="caution">
    <text evidence="1">The sequence shown here is derived from an EMBL/GenBank/DDBJ whole genome shotgun (WGS) entry which is preliminary data.</text>
</comment>
<evidence type="ECO:0000313" key="2">
    <source>
        <dbReference type="Proteomes" id="UP000596742"/>
    </source>
</evidence>
<protein>
    <submittedName>
        <fullName evidence="1">Uncharacterized protein</fullName>
    </submittedName>
</protein>
<evidence type="ECO:0000313" key="1">
    <source>
        <dbReference type="EMBL" id="VDI27403.1"/>
    </source>
</evidence>
<dbReference type="AlphaFoldDB" id="A0A8B6E1Q2"/>
<gene>
    <name evidence="1" type="ORF">MGAL_10B003733</name>
</gene>
<dbReference type="EMBL" id="UYJE01004354">
    <property type="protein sequence ID" value="VDI27403.1"/>
    <property type="molecule type" value="Genomic_DNA"/>
</dbReference>
<proteinExistence type="predicted"/>
<keyword evidence="2" id="KW-1185">Reference proteome</keyword>
<organism evidence="1 2">
    <name type="scientific">Mytilus galloprovincialis</name>
    <name type="common">Mediterranean mussel</name>
    <dbReference type="NCBI Taxonomy" id="29158"/>
    <lineage>
        <taxon>Eukaryota</taxon>
        <taxon>Metazoa</taxon>
        <taxon>Spiralia</taxon>
        <taxon>Lophotrochozoa</taxon>
        <taxon>Mollusca</taxon>
        <taxon>Bivalvia</taxon>
        <taxon>Autobranchia</taxon>
        <taxon>Pteriomorphia</taxon>
        <taxon>Mytilida</taxon>
        <taxon>Mytiloidea</taxon>
        <taxon>Mytilidae</taxon>
        <taxon>Mytilinae</taxon>
        <taxon>Mytilus</taxon>
    </lineage>
</organism>
<dbReference type="OrthoDB" id="76388at2759"/>
<sequence>MEEFKAIEYAVTQKKKIIHDLNEKMKEIQHEDHIEQEITDSDEYMFDLDSKLKQIRKLKQTIKSPNNNSNLKE</sequence>
<accession>A0A8B6E1Q2</accession>